<evidence type="ECO:0000313" key="3">
    <source>
        <dbReference type="EMBL" id="RXH83447.1"/>
    </source>
</evidence>
<dbReference type="Gene3D" id="1.25.40.10">
    <property type="entry name" value="Tetratricopeptide repeat domain"/>
    <property type="match status" value="1"/>
</dbReference>
<reference evidence="3 4" key="1">
    <citation type="submission" date="2018-10" db="EMBL/GenBank/DDBJ databases">
        <title>A high-quality apple genome assembly.</title>
        <authorList>
            <person name="Hu J."/>
        </authorList>
    </citation>
    <scope>NUCLEOTIDE SEQUENCE [LARGE SCALE GENOMIC DNA]</scope>
    <source>
        <strain evidence="4">cv. HFTH1</strain>
        <tissue evidence="3">Young leaf</tissue>
    </source>
</reference>
<dbReference type="AlphaFoldDB" id="A0A498IN33"/>
<keyword evidence="1" id="KW-0677">Repeat</keyword>
<dbReference type="InterPro" id="IPR011990">
    <property type="entry name" value="TPR-like_helical_dom_sf"/>
</dbReference>
<dbReference type="PANTHER" id="PTHR46862:SF2">
    <property type="entry name" value="OS02G0611400 PROTEIN"/>
    <property type="match status" value="1"/>
</dbReference>
<organism evidence="3 4">
    <name type="scientific">Malus domestica</name>
    <name type="common">Apple</name>
    <name type="synonym">Pyrus malus</name>
    <dbReference type="NCBI Taxonomy" id="3750"/>
    <lineage>
        <taxon>Eukaryota</taxon>
        <taxon>Viridiplantae</taxon>
        <taxon>Streptophyta</taxon>
        <taxon>Embryophyta</taxon>
        <taxon>Tracheophyta</taxon>
        <taxon>Spermatophyta</taxon>
        <taxon>Magnoliopsida</taxon>
        <taxon>eudicotyledons</taxon>
        <taxon>Gunneridae</taxon>
        <taxon>Pentapetalae</taxon>
        <taxon>rosids</taxon>
        <taxon>fabids</taxon>
        <taxon>Rosales</taxon>
        <taxon>Rosaceae</taxon>
        <taxon>Amygdaloideae</taxon>
        <taxon>Maleae</taxon>
        <taxon>Malus</taxon>
    </lineage>
</organism>
<dbReference type="Pfam" id="PF13041">
    <property type="entry name" value="PPR_2"/>
    <property type="match status" value="1"/>
</dbReference>
<evidence type="ECO:0000313" key="4">
    <source>
        <dbReference type="Proteomes" id="UP000290289"/>
    </source>
</evidence>
<proteinExistence type="predicted"/>
<name>A0A498IN33_MALDO</name>
<dbReference type="NCBIfam" id="TIGR00756">
    <property type="entry name" value="PPR"/>
    <property type="match status" value="1"/>
</dbReference>
<dbReference type="PANTHER" id="PTHR46862">
    <property type="entry name" value="OS07G0661900 PROTEIN"/>
    <property type="match status" value="1"/>
</dbReference>
<comment type="caution">
    <text evidence="3">The sequence shown here is derived from an EMBL/GenBank/DDBJ whole genome shotgun (WGS) entry which is preliminary data.</text>
</comment>
<evidence type="ECO:0000256" key="2">
    <source>
        <dbReference type="PROSITE-ProRule" id="PRU00708"/>
    </source>
</evidence>
<dbReference type="Pfam" id="PF01535">
    <property type="entry name" value="PPR"/>
    <property type="match status" value="1"/>
</dbReference>
<accession>A0A498IN33</accession>
<dbReference type="InterPro" id="IPR002885">
    <property type="entry name" value="PPR_rpt"/>
</dbReference>
<protein>
    <recommendedName>
        <fullName evidence="5">Pentacotripeptide-repeat region of PRORP domain-containing protein</fullName>
    </recommendedName>
</protein>
<evidence type="ECO:0008006" key="5">
    <source>
        <dbReference type="Google" id="ProtNLM"/>
    </source>
</evidence>
<dbReference type="PROSITE" id="PS51375">
    <property type="entry name" value="PPR"/>
    <property type="match status" value="2"/>
</dbReference>
<dbReference type="STRING" id="3750.A0A498IN33"/>
<feature type="repeat" description="PPR" evidence="2">
    <location>
        <begin position="148"/>
        <end position="178"/>
    </location>
</feature>
<feature type="repeat" description="PPR" evidence="2">
    <location>
        <begin position="205"/>
        <end position="239"/>
    </location>
</feature>
<gene>
    <name evidence="3" type="ORF">DVH24_005700</name>
</gene>
<dbReference type="Proteomes" id="UP000290289">
    <property type="component" value="Chromosome 11"/>
</dbReference>
<sequence length="367" mass="41511">MEETKFYLCLERLREGDKKAEEAGEEVEGMQGEATREEVKSKVVSLPKRRGKIKYNIYGLDLSDPKWVEVADRIHEAEEITWPQEPKSISGKCKLVEPSAQGSRFTQGLGESPFLAEWIELLQPSRIDWLNLMDRLKEQNTGLYFKTNIRDYSILIDAHAKENRLEDAERILKKMNENEAYGKAGNLDQARSNFDYMMKVGHMPDDRCTASMLAAYEKKNLLDKAMNLLTQLEKDGFKPGVATYSVLIDWLGKLQLVGEVEQLLGKIAEQGEAHPLKVHIGLFDMYAKAGVEKKALQALGVLEAKKDQLGSEEFERIINGLIAGGFVQDAHRVRSLMEAQGFALSEPLKMALMASQAFGRKRPSMRR</sequence>
<dbReference type="EMBL" id="RDQH01000337">
    <property type="protein sequence ID" value="RXH83447.1"/>
    <property type="molecule type" value="Genomic_DNA"/>
</dbReference>
<keyword evidence="4" id="KW-1185">Reference proteome</keyword>
<evidence type="ECO:0000256" key="1">
    <source>
        <dbReference type="ARBA" id="ARBA00022737"/>
    </source>
</evidence>